<feature type="transmembrane region" description="Helical" evidence="2">
    <location>
        <begin position="62"/>
        <end position="81"/>
    </location>
</feature>
<dbReference type="EMBL" id="ABXB03000003">
    <property type="protein sequence ID" value="EFA22715.1"/>
    <property type="molecule type" value="Genomic_DNA"/>
</dbReference>
<evidence type="ECO:0000313" key="3">
    <source>
        <dbReference type="EMBL" id="EFA22715.1"/>
    </source>
</evidence>
<accession>D1NV64</accession>
<evidence type="ECO:0000313" key="6">
    <source>
        <dbReference type="Proteomes" id="UP000029074"/>
    </source>
</evidence>
<keyword evidence="2" id="KW-0472">Membrane</keyword>
<proteinExistence type="predicted"/>
<keyword evidence="2" id="KW-0812">Transmembrane</keyword>
<dbReference type="STRING" id="561180.BIFGAL_03747"/>
<dbReference type="RefSeq" id="WP_006295204.1">
    <property type="nucleotide sequence ID" value="NZ_ABXB03000003.1"/>
</dbReference>
<dbReference type="AlphaFoldDB" id="D1NV64"/>
<reference evidence="3 5" key="1">
    <citation type="submission" date="2009-11" db="EMBL/GenBank/DDBJ databases">
        <authorList>
            <person name="Weinstock G."/>
            <person name="Sodergren E."/>
            <person name="Clifton S."/>
            <person name="Fulton L."/>
            <person name="Fulton B."/>
            <person name="Courtney L."/>
            <person name="Fronick C."/>
            <person name="Harrison M."/>
            <person name="Strong C."/>
            <person name="Farmer C."/>
            <person name="Delahaunty K."/>
            <person name="Markovic C."/>
            <person name="Hall O."/>
            <person name="Minx P."/>
            <person name="Tomlinson C."/>
            <person name="Mitreva M."/>
            <person name="Nelson J."/>
            <person name="Hou S."/>
            <person name="Wollam A."/>
            <person name="Pepin K.H."/>
            <person name="Johnson M."/>
            <person name="Bhonagiri V."/>
            <person name="Nash W.E."/>
            <person name="Warren W."/>
            <person name="Chinwalla A."/>
            <person name="Mardis E.R."/>
            <person name="Wilson R.K."/>
        </authorList>
    </citation>
    <scope>NUCLEOTIDE SEQUENCE [LARGE SCALE GENOMIC DNA]</scope>
    <source>
        <strain evidence="3 5">DSM 20093</strain>
    </source>
</reference>
<reference evidence="4 6" key="2">
    <citation type="submission" date="2014-03" db="EMBL/GenBank/DDBJ databases">
        <title>Genomics of Bifidobacteria.</title>
        <authorList>
            <person name="Ventura M."/>
            <person name="Milani C."/>
            <person name="Lugli G.A."/>
        </authorList>
    </citation>
    <scope>NUCLEOTIDE SEQUENCE [LARGE SCALE GENOMIC DNA]</scope>
    <source>
        <strain evidence="4 6">LMG 11596</strain>
    </source>
</reference>
<feature type="compositionally biased region" description="Basic and acidic residues" evidence="1">
    <location>
        <begin position="1"/>
        <end position="11"/>
    </location>
</feature>
<evidence type="ECO:0000256" key="2">
    <source>
        <dbReference type="SAM" id="Phobius"/>
    </source>
</evidence>
<organism evidence="3 5">
    <name type="scientific">Bifidobacterium gallicum DSM 20093 = LMG 11596</name>
    <dbReference type="NCBI Taxonomy" id="561180"/>
    <lineage>
        <taxon>Bacteria</taxon>
        <taxon>Bacillati</taxon>
        <taxon>Actinomycetota</taxon>
        <taxon>Actinomycetes</taxon>
        <taxon>Bifidobacteriales</taxon>
        <taxon>Bifidobacteriaceae</taxon>
        <taxon>Bifidobacterium</taxon>
    </lineage>
</organism>
<keyword evidence="6" id="KW-1185">Reference proteome</keyword>
<comment type="caution">
    <text evidence="3">The sequence shown here is derived from an EMBL/GenBank/DDBJ whole genome shotgun (WGS) entry which is preliminary data.</text>
</comment>
<protein>
    <submittedName>
        <fullName evidence="3">Uncharacterized protein</fullName>
    </submittedName>
</protein>
<gene>
    <name evidence="4" type="ORF">BGLCM_0335</name>
    <name evidence="3" type="ORF">BIFGAL_03747</name>
</gene>
<keyword evidence="2" id="KW-1133">Transmembrane helix</keyword>
<evidence type="ECO:0000313" key="4">
    <source>
        <dbReference type="EMBL" id="KFI59666.1"/>
    </source>
</evidence>
<feature type="region of interest" description="Disordered" evidence="1">
    <location>
        <begin position="1"/>
        <end position="29"/>
    </location>
</feature>
<name>D1NV64_9BIFI</name>
<dbReference type="Proteomes" id="UP000029074">
    <property type="component" value="Unassembled WGS sequence"/>
</dbReference>
<feature type="compositionally biased region" description="Polar residues" evidence="1">
    <location>
        <begin position="12"/>
        <end position="21"/>
    </location>
</feature>
<dbReference type="Proteomes" id="UP000003656">
    <property type="component" value="Unassembled WGS sequence"/>
</dbReference>
<sequence length="82" mass="9338">MDMQESHETHTSDAPNTNAQAASPRRSLMDVDSSVMRMPEHLLQQEREEVAARERKMRIHRMLFIGGAIIVILVCLVLLVLL</sequence>
<evidence type="ECO:0000313" key="5">
    <source>
        <dbReference type="Proteomes" id="UP000003656"/>
    </source>
</evidence>
<dbReference type="EMBL" id="JGYW01000002">
    <property type="protein sequence ID" value="KFI59666.1"/>
    <property type="molecule type" value="Genomic_DNA"/>
</dbReference>
<evidence type="ECO:0000256" key="1">
    <source>
        <dbReference type="SAM" id="MobiDB-lite"/>
    </source>
</evidence>